<reference evidence="2 3" key="2">
    <citation type="journal article" date="2014" name="J. Gen. Appl. Microbiol.">
        <title>The early diverging ascomycetous budding yeast Saitoella complicata has three histone deacetylases belonging to the Clr6, Hos2, and Rpd3 lineages.</title>
        <authorList>
            <person name="Nishida H."/>
            <person name="Matsumoto T."/>
            <person name="Kondo S."/>
            <person name="Hamamoto M."/>
            <person name="Yoshikawa H."/>
        </authorList>
    </citation>
    <scope>NUCLEOTIDE SEQUENCE [LARGE SCALE GENOMIC DNA]</scope>
    <source>
        <strain evidence="2 3">NRRL Y-17804</strain>
    </source>
</reference>
<evidence type="ECO:0000313" key="3">
    <source>
        <dbReference type="Proteomes" id="UP000033140"/>
    </source>
</evidence>
<dbReference type="OMA" id="HEGRTGT"/>
<reference evidence="2 3" key="3">
    <citation type="journal article" date="2015" name="Genome Announc.">
        <title>Draft Genome Sequence of the Archiascomycetous Yeast Saitoella complicata.</title>
        <authorList>
            <person name="Yamauchi K."/>
            <person name="Kondo S."/>
            <person name="Hamamoto M."/>
            <person name="Takahashi Y."/>
            <person name="Ogura Y."/>
            <person name="Hayashi T."/>
            <person name="Nishida H."/>
        </authorList>
    </citation>
    <scope>NUCLEOTIDE SEQUENCE [LARGE SCALE GENOMIC DNA]</scope>
    <source>
        <strain evidence="2 3">NRRL Y-17804</strain>
    </source>
</reference>
<dbReference type="EMBL" id="BACD03000027">
    <property type="protein sequence ID" value="GAO49880.1"/>
    <property type="molecule type" value="Genomic_DNA"/>
</dbReference>
<feature type="region of interest" description="Disordered" evidence="1">
    <location>
        <begin position="271"/>
        <end position="298"/>
    </location>
</feature>
<feature type="region of interest" description="Disordered" evidence="1">
    <location>
        <begin position="123"/>
        <end position="158"/>
    </location>
</feature>
<protein>
    <submittedName>
        <fullName evidence="2">Uncharacterized protein</fullName>
    </submittedName>
</protein>
<comment type="caution">
    <text evidence="2">The sequence shown here is derived from an EMBL/GenBank/DDBJ whole genome shotgun (WGS) entry which is preliminary data.</text>
</comment>
<reference evidence="2 3" key="1">
    <citation type="journal article" date="2011" name="J. Gen. Appl. Microbiol.">
        <title>Draft genome sequencing of the enigmatic yeast Saitoella complicata.</title>
        <authorList>
            <person name="Nishida H."/>
            <person name="Hamamoto M."/>
            <person name="Sugiyama J."/>
        </authorList>
    </citation>
    <scope>NUCLEOTIDE SEQUENCE [LARGE SCALE GENOMIC DNA]</scope>
    <source>
        <strain evidence="2 3">NRRL Y-17804</strain>
    </source>
</reference>
<name>A0A0E9NKG5_SAICN</name>
<proteinExistence type="predicted"/>
<keyword evidence="3" id="KW-1185">Reference proteome</keyword>
<evidence type="ECO:0000256" key="1">
    <source>
        <dbReference type="SAM" id="MobiDB-lite"/>
    </source>
</evidence>
<dbReference type="Proteomes" id="UP000033140">
    <property type="component" value="Unassembled WGS sequence"/>
</dbReference>
<gene>
    <name evidence="2" type="ORF">G7K_4017-t1</name>
</gene>
<sequence length="601" mass="62512">MAAAAADQTDLNLNDMDDGWNVNKADTNRTQHVFTIKKSLQPHPSPSNHTSSHLTTPTLSLAIKDYAAKATCLSIVGRGRDVTTTSGPVDVDVGVNGVLLGSELRQDTEGVGTEVVTLSLQQVSRETLSPVSVEEGQSSGESRGGDTPQSTLSNDLAPRGLSLLDGSVEEVVEEEVLEVGVLFVGVGDVTQEGGTDDTSTAPHEGNTGVVEGPAVSLGGLTHEHETLGVGDNLGSVEGLLHLVDDLGLVTGELVDDGTGEALGSAATLLADGGQTTGEDSLTDEGDGHTEVQSVDGGPLTGTLLTSGVHDLLNEGSTIVVSELQDVAGDLDQERVEDTVVPLLEDVSDLLVGQSNTTLQHVVSLTDELHVSVLNTVVNHLDVVSSTLVTDPVTTGLAVSLGSARLEDILQVRPSVLGTTGHEGRTGTGTLLTTRDTGTNEQDALLGEVVAATVGVGVVGVTTVDDDVTLLEERQELLDEGVDGGTGLDEEHDTPWALELGAELLDGVSTDDGLALGLVVKESVDLGGGTVVGTDWRSTDQYEIKSDRIKIREKRTGESVVSHVKDQVLTHNGQTDQTDISNSLSRHFVYSCLGVEVLESPW</sequence>
<feature type="compositionally biased region" description="Low complexity" evidence="1">
    <location>
        <begin position="132"/>
        <end position="141"/>
    </location>
</feature>
<evidence type="ECO:0000313" key="2">
    <source>
        <dbReference type="EMBL" id="GAO49880.1"/>
    </source>
</evidence>
<dbReference type="AlphaFoldDB" id="A0A0E9NKG5"/>
<organism evidence="2 3">
    <name type="scientific">Saitoella complicata (strain BCRC 22490 / CBS 7301 / JCM 7358 / NBRC 10748 / NRRL Y-17804)</name>
    <dbReference type="NCBI Taxonomy" id="698492"/>
    <lineage>
        <taxon>Eukaryota</taxon>
        <taxon>Fungi</taxon>
        <taxon>Dikarya</taxon>
        <taxon>Ascomycota</taxon>
        <taxon>Taphrinomycotina</taxon>
        <taxon>Taphrinomycotina incertae sedis</taxon>
        <taxon>Saitoella</taxon>
    </lineage>
</organism>
<accession>A0A0E9NKG5</accession>